<dbReference type="PANTHER" id="PTHR36978:SF4">
    <property type="entry name" value="P-LOOP CONTAINING NUCLEOSIDE TRIPHOSPHATE HYDROLASE PROTEIN"/>
    <property type="match status" value="1"/>
</dbReference>
<dbReference type="SUPFAM" id="SSF52540">
    <property type="entry name" value="P-loop containing nucleoside triphosphate hydrolases"/>
    <property type="match status" value="1"/>
</dbReference>
<dbReference type="EC" id="2.8.2.-" evidence="1"/>
<protein>
    <submittedName>
        <fullName evidence="1">Sulfotransferase family protein</fullName>
        <ecNumber evidence="1">2.8.2.-</ecNumber>
    </submittedName>
</protein>
<evidence type="ECO:0000313" key="2">
    <source>
        <dbReference type="Proteomes" id="UP001589870"/>
    </source>
</evidence>
<dbReference type="Pfam" id="PF17784">
    <property type="entry name" value="Sulfotransfer_4"/>
    <property type="match status" value="1"/>
</dbReference>
<dbReference type="Gene3D" id="3.40.50.300">
    <property type="entry name" value="P-loop containing nucleotide triphosphate hydrolases"/>
    <property type="match status" value="1"/>
</dbReference>
<dbReference type="RefSeq" id="WP_394303417.1">
    <property type="nucleotide sequence ID" value="NZ_JBHMQT010000055.1"/>
</dbReference>
<dbReference type="Proteomes" id="UP001589870">
    <property type="component" value="Unassembled WGS sequence"/>
</dbReference>
<keyword evidence="2" id="KW-1185">Reference proteome</keyword>
<dbReference type="InterPro" id="IPR040632">
    <property type="entry name" value="Sulfotransfer_4"/>
</dbReference>
<sequence length="245" mass="27449">MTVVRGGRLNMIKVIGAGFPRTGTTSLKAALERLGFGPCYHMFEIMAHPEYAEHWLPAGSGSPVDWDRTFEGYRSCVDWPASYFWRELAETYPDAKVVLTVRDPAGWYASFHALMTNGPRHAFEEHAHEAGNTVMAAVESLRPLLQKIGRSVFEEEWRFGEKAPDEMSAIAAYHRHVAAVRESLPPERLLVFDVRQGWGPLCAFLGVDPPAAEPFPHLNDAESLRRSVEKLLTEGRLLSPFDTKA</sequence>
<dbReference type="PANTHER" id="PTHR36978">
    <property type="entry name" value="P-LOOP CONTAINING NUCLEOTIDE TRIPHOSPHATE HYDROLASE"/>
    <property type="match status" value="1"/>
</dbReference>
<organism evidence="1 2">
    <name type="scientific">Sphaerimonospora cavernae</name>
    <dbReference type="NCBI Taxonomy" id="1740611"/>
    <lineage>
        <taxon>Bacteria</taxon>
        <taxon>Bacillati</taxon>
        <taxon>Actinomycetota</taxon>
        <taxon>Actinomycetes</taxon>
        <taxon>Streptosporangiales</taxon>
        <taxon>Streptosporangiaceae</taxon>
        <taxon>Sphaerimonospora</taxon>
    </lineage>
</organism>
<dbReference type="EMBL" id="JBHMQT010000055">
    <property type="protein sequence ID" value="MFC0865390.1"/>
    <property type="molecule type" value="Genomic_DNA"/>
</dbReference>
<name>A0ABV6UB79_9ACTN</name>
<dbReference type="GO" id="GO:0016740">
    <property type="term" value="F:transferase activity"/>
    <property type="evidence" value="ECO:0007669"/>
    <property type="project" value="UniProtKB-KW"/>
</dbReference>
<proteinExistence type="predicted"/>
<keyword evidence="1" id="KW-0808">Transferase</keyword>
<reference evidence="1 2" key="1">
    <citation type="submission" date="2024-09" db="EMBL/GenBank/DDBJ databases">
        <authorList>
            <person name="Sun Q."/>
            <person name="Mori K."/>
        </authorList>
    </citation>
    <scope>NUCLEOTIDE SEQUENCE [LARGE SCALE GENOMIC DNA]</scope>
    <source>
        <strain evidence="1 2">TBRC 1851</strain>
    </source>
</reference>
<gene>
    <name evidence="1" type="ORF">ACFHYQ_24150</name>
</gene>
<accession>A0ABV6UB79</accession>
<dbReference type="InterPro" id="IPR027417">
    <property type="entry name" value="P-loop_NTPase"/>
</dbReference>
<evidence type="ECO:0000313" key="1">
    <source>
        <dbReference type="EMBL" id="MFC0865390.1"/>
    </source>
</evidence>
<comment type="caution">
    <text evidence="1">The sequence shown here is derived from an EMBL/GenBank/DDBJ whole genome shotgun (WGS) entry which is preliminary data.</text>
</comment>